<dbReference type="RefSeq" id="WP_110393406.1">
    <property type="nucleotide sequence ID" value="NZ_JBHUHB010000001.1"/>
</dbReference>
<dbReference type="Pfam" id="PF13556">
    <property type="entry name" value="HTH_30"/>
    <property type="match status" value="1"/>
</dbReference>
<dbReference type="Pfam" id="PF17853">
    <property type="entry name" value="GGDEF_2"/>
    <property type="match status" value="1"/>
</dbReference>
<dbReference type="OrthoDB" id="9792148at2"/>
<feature type="domain" description="PucR C-terminal helix-turn-helix" evidence="3">
    <location>
        <begin position="321"/>
        <end position="373"/>
    </location>
</feature>
<dbReference type="PANTHER" id="PTHR33744:SF15">
    <property type="entry name" value="CARBOHYDRATE DIACID REGULATOR"/>
    <property type="match status" value="1"/>
</dbReference>
<organism evidence="5 6">
    <name type="scientific">Pseudogracilibacillus auburnensis</name>
    <dbReference type="NCBI Taxonomy" id="1494959"/>
    <lineage>
        <taxon>Bacteria</taxon>
        <taxon>Bacillati</taxon>
        <taxon>Bacillota</taxon>
        <taxon>Bacilli</taxon>
        <taxon>Bacillales</taxon>
        <taxon>Bacillaceae</taxon>
        <taxon>Pseudogracilibacillus</taxon>
    </lineage>
</organism>
<evidence type="ECO:0000259" key="4">
    <source>
        <dbReference type="Pfam" id="PF17853"/>
    </source>
</evidence>
<comment type="caution">
    <text evidence="5">The sequence shown here is derived from an EMBL/GenBank/DDBJ whole genome shotgun (WGS) entry which is preliminary data.</text>
</comment>
<evidence type="ECO:0000313" key="5">
    <source>
        <dbReference type="EMBL" id="PXW90121.1"/>
    </source>
</evidence>
<feature type="domain" description="Putative sugar diacid recognition" evidence="2">
    <location>
        <begin position="3"/>
        <end position="136"/>
    </location>
</feature>
<dbReference type="InterPro" id="IPR041522">
    <property type="entry name" value="CdaR_GGDEF"/>
</dbReference>
<dbReference type="InterPro" id="IPR025736">
    <property type="entry name" value="PucR_C-HTH_dom"/>
</dbReference>
<dbReference type="InterPro" id="IPR042070">
    <property type="entry name" value="PucR_C-HTH_sf"/>
</dbReference>
<dbReference type="EMBL" id="QJJQ01000001">
    <property type="protein sequence ID" value="PXW90121.1"/>
    <property type="molecule type" value="Genomic_DNA"/>
</dbReference>
<comment type="similarity">
    <text evidence="1">Belongs to the CdaR family.</text>
</comment>
<dbReference type="AlphaFoldDB" id="A0A2V3WAT4"/>
<dbReference type="Gene3D" id="1.10.10.2840">
    <property type="entry name" value="PucR C-terminal helix-turn-helix domain"/>
    <property type="match status" value="1"/>
</dbReference>
<dbReference type="InterPro" id="IPR008599">
    <property type="entry name" value="Diacid_rec"/>
</dbReference>
<dbReference type="InterPro" id="IPR051448">
    <property type="entry name" value="CdaR-like_regulators"/>
</dbReference>
<reference evidence="5 6" key="1">
    <citation type="submission" date="2018-05" db="EMBL/GenBank/DDBJ databases">
        <title>Genomic Encyclopedia of Type Strains, Phase IV (KMG-IV): sequencing the most valuable type-strain genomes for metagenomic binning, comparative biology and taxonomic classification.</title>
        <authorList>
            <person name="Goeker M."/>
        </authorList>
    </citation>
    <scope>NUCLEOTIDE SEQUENCE [LARGE SCALE GENOMIC DNA]</scope>
    <source>
        <strain evidence="5 6">DSM 28556</strain>
    </source>
</reference>
<name>A0A2V3WAT4_9BACI</name>
<feature type="domain" description="CdaR GGDEF-like" evidence="4">
    <location>
        <begin position="146"/>
        <end position="270"/>
    </location>
</feature>
<dbReference type="Proteomes" id="UP000247978">
    <property type="component" value="Unassembled WGS sequence"/>
</dbReference>
<keyword evidence="6" id="KW-1185">Reference proteome</keyword>
<sequence length="381" mass="44173">MIITTNMAQPIVDQMIKVIDYNVNIMNHEGVIVASGDEGRIHQIHQGALEAIELKRERIIHRTDFKNMVGTNVGVNVPIEMKDKIVGVVGITGDPTKIYKFIHIIKITVETLLEQQLLIEQLRYKHTALEEWVQNLVDVNYNDIPLLESKAKYLNININIECSVFAFEILDFNQRTYDYETLHKNEVRIMQLFKLYYPQCLFPTYIGKGIFIAGLSNKTYREVHQLNELGQDIHDRLSFEGITSYIGIGNPNQGILGYRTSYLEALQSIDILKQISSEKHVAHISEWGVLQLLTQVPPKIRQSFLTQFTNNKQSLHPELDETLTIFLKNDLSIKETSCEMHIHRNTLIYRLEKIKELLDLDPRKFKDAVKLQLLNWCKMLK</sequence>
<gene>
    <name evidence="5" type="ORF">DFR56_10129</name>
</gene>
<evidence type="ECO:0000256" key="1">
    <source>
        <dbReference type="ARBA" id="ARBA00006754"/>
    </source>
</evidence>
<protein>
    <submittedName>
        <fullName evidence="5">Carbohydrate diacid regulator</fullName>
    </submittedName>
</protein>
<dbReference type="Pfam" id="PF05651">
    <property type="entry name" value="Diacid_rec"/>
    <property type="match status" value="1"/>
</dbReference>
<evidence type="ECO:0000259" key="3">
    <source>
        <dbReference type="Pfam" id="PF13556"/>
    </source>
</evidence>
<accession>A0A2V3WAT4</accession>
<proteinExistence type="inferred from homology"/>
<dbReference type="PANTHER" id="PTHR33744">
    <property type="entry name" value="CARBOHYDRATE DIACID REGULATOR"/>
    <property type="match status" value="1"/>
</dbReference>
<evidence type="ECO:0000313" key="6">
    <source>
        <dbReference type="Proteomes" id="UP000247978"/>
    </source>
</evidence>
<evidence type="ECO:0000259" key="2">
    <source>
        <dbReference type="Pfam" id="PF05651"/>
    </source>
</evidence>